<organism evidence="4">
    <name type="scientific">Vibrio chaetopteri</name>
    <dbReference type="NCBI Taxonomy" id="3016528"/>
    <lineage>
        <taxon>Bacteria</taxon>
        <taxon>Pseudomonadati</taxon>
        <taxon>Pseudomonadota</taxon>
        <taxon>Gammaproteobacteria</taxon>
        <taxon>Vibrionales</taxon>
        <taxon>Vibrionaceae</taxon>
        <taxon>Vibrio</taxon>
    </lineage>
</organism>
<dbReference type="InterPro" id="IPR002347">
    <property type="entry name" value="SDR_fam"/>
</dbReference>
<sequence length="246" mass="27125">MKVAMVTGAYQGIGLATCELLMEQGYAVVMGDIQDCSEKAKTYREQGYEVTPVVINLADTNTFSAVYQTIEETYGHLDALINNAAILKDFGIGPIELQEEMLREVLEINQIGPFLLTQKLIPLLKKSQEPRIVNLSTQVAQLAQLSDMDSPLKDDICSAYQMSKIGVNANTVLFAKALEPFSGKVNSCCPGWVETDMNLDDLPDYGDSQARPKTVREGADTSVWLATLTKEGPTAGFFTDRQRIDW</sequence>
<proteinExistence type="inferred from homology"/>
<dbReference type="KEGG" id="vck:PG915_20645"/>
<reference evidence="4" key="1">
    <citation type="submission" date="2023-01" db="EMBL/GenBank/DDBJ databases">
        <title>Vibrio sp. CB1-14 genome sequencing.</title>
        <authorList>
            <person name="Otstavnykh N."/>
            <person name="Isaeva M."/>
            <person name="Meleshko D."/>
        </authorList>
    </citation>
    <scope>NUCLEOTIDE SEQUENCE</scope>
    <source>
        <strain evidence="4">CB1-14</strain>
    </source>
</reference>
<dbReference type="PRINTS" id="PR00081">
    <property type="entry name" value="GDHRDH"/>
</dbReference>
<evidence type="ECO:0000313" key="4">
    <source>
        <dbReference type="EMBL" id="XCD17705.1"/>
    </source>
</evidence>
<dbReference type="PANTHER" id="PTHR43490:SF99">
    <property type="entry name" value="SHORT-CHAIN DEHYDROGENASE_REDUCTASE"/>
    <property type="match status" value="1"/>
</dbReference>
<evidence type="ECO:0000256" key="3">
    <source>
        <dbReference type="ARBA" id="ARBA00023002"/>
    </source>
</evidence>
<dbReference type="Pfam" id="PF00106">
    <property type="entry name" value="adh_short"/>
    <property type="match status" value="1"/>
</dbReference>
<dbReference type="GO" id="GO:0016491">
    <property type="term" value="F:oxidoreductase activity"/>
    <property type="evidence" value="ECO:0007669"/>
    <property type="project" value="UniProtKB-KW"/>
</dbReference>
<gene>
    <name evidence="4" type="ORF">PG915_20645</name>
</gene>
<protein>
    <submittedName>
        <fullName evidence="4">SDR family NAD(P)-dependent oxidoreductase</fullName>
    </submittedName>
</protein>
<comment type="similarity">
    <text evidence="1">Belongs to the short-chain dehydrogenases/reductases (SDR) family.</text>
</comment>
<dbReference type="Gene3D" id="3.40.50.720">
    <property type="entry name" value="NAD(P)-binding Rossmann-like Domain"/>
    <property type="match status" value="1"/>
</dbReference>
<dbReference type="EMBL" id="CP115921">
    <property type="protein sequence ID" value="XCD17705.1"/>
    <property type="molecule type" value="Genomic_DNA"/>
</dbReference>
<dbReference type="AlphaFoldDB" id="A0AAU8BLY0"/>
<keyword evidence="2" id="KW-0521">NADP</keyword>
<evidence type="ECO:0000256" key="1">
    <source>
        <dbReference type="ARBA" id="ARBA00006484"/>
    </source>
</evidence>
<keyword evidence="3" id="KW-0560">Oxidoreductase</keyword>
<accession>A0AAU8BLY0</accession>
<dbReference type="SUPFAM" id="SSF51735">
    <property type="entry name" value="NAD(P)-binding Rossmann-fold domains"/>
    <property type="match status" value="1"/>
</dbReference>
<dbReference type="InterPro" id="IPR036291">
    <property type="entry name" value="NAD(P)-bd_dom_sf"/>
</dbReference>
<evidence type="ECO:0000256" key="2">
    <source>
        <dbReference type="ARBA" id="ARBA00022857"/>
    </source>
</evidence>
<dbReference type="PANTHER" id="PTHR43490">
    <property type="entry name" value="(+)-NEOMENTHOL DEHYDROGENASE"/>
    <property type="match status" value="1"/>
</dbReference>
<name>A0AAU8BLY0_9VIBR</name>
<dbReference type="RefSeq" id="WP_353498884.1">
    <property type="nucleotide sequence ID" value="NZ_CP115921.1"/>
</dbReference>